<keyword evidence="11 12" id="KW-0472">Membrane</keyword>
<evidence type="ECO:0000256" key="6">
    <source>
        <dbReference type="ARBA" id="ARBA00022723"/>
    </source>
</evidence>
<keyword evidence="5 12" id="KW-0812">Transmembrane</keyword>
<comment type="subcellular location">
    <subcellularLocation>
        <location evidence="2">Membrane</location>
        <topology evidence="2">Multi-pass membrane protein</topology>
    </subcellularLocation>
</comment>
<dbReference type="PANTHER" id="PTHR45977:SF28">
    <property type="entry name" value="OS02G0674700 PROTEIN"/>
    <property type="match status" value="1"/>
</dbReference>
<gene>
    <name evidence="13" type="ORF">FCM35_KLT11200</name>
</gene>
<keyword evidence="9" id="KW-0862">Zinc</keyword>
<dbReference type="GO" id="GO:0016567">
    <property type="term" value="P:protein ubiquitination"/>
    <property type="evidence" value="ECO:0007669"/>
    <property type="project" value="TreeGrafter"/>
</dbReference>
<feature type="transmembrane region" description="Helical" evidence="12">
    <location>
        <begin position="223"/>
        <end position="243"/>
    </location>
</feature>
<dbReference type="GO" id="GO:0061630">
    <property type="term" value="F:ubiquitin protein ligase activity"/>
    <property type="evidence" value="ECO:0007669"/>
    <property type="project" value="UniProtKB-EC"/>
</dbReference>
<organism evidence="13 14">
    <name type="scientific">Carex littledalei</name>
    <dbReference type="NCBI Taxonomy" id="544730"/>
    <lineage>
        <taxon>Eukaryota</taxon>
        <taxon>Viridiplantae</taxon>
        <taxon>Streptophyta</taxon>
        <taxon>Embryophyta</taxon>
        <taxon>Tracheophyta</taxon>
        <taxon>Spermatophyta</taxon>
        <taxon>Magnoliopsida</taxon>
        <taxon>Liliopsida</taxon>
        <taxon>Poales</taxon>
        <taxon>Cyperaceae</taxon>
        <taxon>Cyperoideae</taxon>
        <taxon>Cariceae</taxon>
        <taxon>Carex</taxon>
        <taxon>Carex subgen. Euthyceras</taxon>
    </lineage>
</organism>
<accession>A0A833QTP3</accession>
<dbReference type="GO" id="GO:0000325">
    <property type="term" value="C:plant-type vacuole"/>
    <property type="evidence" value="ECO:0007669"/>
    <property type="project" value="TreeGrafter"/>
</dbReference>
<feature type="transmembrane region" description="Helical" evidence="12">
    <location>
        <begin position="64"/>
        <end position="85"/>
    </location>
</feature>
<evidence type="ECO:0000256" key="5">
    <source>
        <dbReference type="ARBA" id="ARBA00022692"/>
    </source>
</evidence>
<comment type="caution">
    <text evidence="13">The sequence shown here is derived from an EMBL/GenBank/DDBJ whole genome shotgun (WGS) entry which is preliminary data.</text>
</comment>
<feature type="transmembrane region" description="Helical" evidence="12">
    <location>
        <begin position="199"/>
        <end position="218"/>
    </location>
</feature>
<evidence type="ECO:0000256" key="4">
    <source>
        <dbReference type="ARBA" id="ARBA00022679"/>
    </source>
</evidence>
<keyword evidence="14" id="KW-1185">Reference proteome</keyword>
<evidence type="ECO:0000256" key="10">
    <source>
        <dbReference type="ARBA" id="ARBA00022989"/>
    </source>
</evidence>
<proteinExistence type="predicted"/>
<evidence type="ECO:0000256" key="9">
    <source>
        <dbReference type="ARBA" id="ARBA00022833"/>
    </source>
</evidence>
<dbReference type="GO" id="GO:0008270">
    <property type="term" value="F:zinc ion binding"/>
    <property type="evidence" value="ECO:0007669"/>
    <property type="project" value="UniProtKB-KW"/>
</dbReference>
<keyword evidence="6" id="KW-0479">Metal-binding</keyword>
<keyword evidence="10 12" id="KW-1133">Transmembrane helix</keyword>
<protein>
    <recommendedName>
        <fullName evidence="3">RING-type E3 ubiquitin transferase</fullName>
        <ecNumber evidence="3">2.3.2.27</ecNumber>
    </recommendedName>
</protein>
<evidence type="ECO:0000256" key="12">
    <source>
        <dbReference type="SAM" id="Phobius"/>
    </source>
</evidence>
<keyword evidence="7" id="KW-0863">Zinc-finger</keyword>
<evidence type="ECO:0000256" key="11">
    <source>
        <dbReference type="ARBA" id="ARBA00023136"/>
    </source>
</evidence>
<evidence type="ECO:0000256" key="1">
    <source>
        <dbReference type="ARBA" id="ARBA00000900"/>
    </source>
</evidence>
<keyword evidence="4" id="KW-0808">Transferase</keyword>
<name>A0A833QTP3_9POAL</name>
<reference evidence="13" key="1">
    <citation type="submission" date="2020-01" db="EMBL/GenBank/DDBJ databases">
        <title>Genome sequence of Kobresia littledalei, the first chromosome-level genome in the family Cyperaceae.</title>
        <authorList>
            <person name="Qu G."/>
        </authorList>
    </citation>
    <scope>NUCLEOTIDE SEQUENCE</scope>
    <source>
        <strain evidence="13">C.B.Clarke</strain>
        <tissue evidence="13">Leaf</tissue>
    </source>
</reference>
<dbReference type="GO" id="GO:0016020">
    <property type="term" value="C:membrane"/>
    <property type="evidence" value="ECO:0007669"/>
    <property type="project" value="UniProtKB-SubCell"/>
</dbReference>
<evidence type="ECO:0000313" key="14">
    <source>
        <dbReference type="Proteomes" id="UP000623129"/>
    </source>
</evidence>
<evidence type="ECO:0000256" key="2">
    <source>
        <dbReference type="ARBA" id="ARBA00004141"/>
    </source>
</evidence>
<sequence length="312" mass="34706">MSSASVDLSSLLSGGDRQRRTRLGGVARFLRRTRTARDPSTLLRESATDQLEDRQSGWAYSKPVVALDTLWNLAFVVVAGFLLYMSREEKPVVPLRLWVVGYAVQCVMHVVCVLAEYRRRKREGEGEEREDRRHADAGYGLVPDLEMNRVYGHQPSQEITSSAKQLESANTMCSFIWWIIGFYWVSAGGQALTQDSPQLYWLCIVFLAFDVFFVVFCVALAFVIGVAVCCCLPCIIAILYAVADQQQGASDEDISQLPKYKFRRVGGSDGAKTNGGVITKIGSDPPIEHALSSENAVLLLKLLISVEEKELK</sequence>
<dbReference type="PANTHER" id="PTHR45977">
    <property type="entry name" value="TARGET OF ERK KINASE MPK-1"/>
    <property type="match status" value="1"/>
</dbReference>
<keyword evidence="8" id="KW-0833">Ubl conjugation pathway</keyword>
<dbReference type="OrthoDB" id="8062037at2759"/>
<evidence type="ECO:0000313" key="13">
    <source>
        <dbReference type="EMBL" id="KAF3325043.1"/>
    </source>
</evidence>
<dbReference type="EMBL" id="SWLB01000021">
    <property type="protein sequence ID" value="KAF3325043.1"/>
    <property type="molecule type" value="Genomic_DNA"/>
</dbReference>
<dbReference type="EC" id="2.3.2.27" evidence="3"/>
<evidence type="ECO:0000256" key="3">
    <source>
        <dbReference type="ARBA" id="ARBA00012483"/>
    </source>
</evidence>
<dbReference type="GO" id="GO:0006511">
    <property type="term" value="P:ubiquitin-dependent protein catabolic process"/>
    <property type="evidence" value="ECO:0007669"/>
    <property type="project" value="TreeGrafter"/>
</dbReference>
<comment type="catalytic activity">
    <reaction evidence="1">
        <text>S-ubiquitinyl-[E2 ubiquitin-conjugating enzyme]-L-cysteine + [acceptor protein]-L-lysine = [E2 ubiquitin-conjugating enzyme]-L-cysteine + N(6)-ubiquitinyl-[acceptor protein]-L-lysine.</text>
        <dbReference type="EC" id="2.3.2.27"/>
    </reaction>
</comment>
<feature type="transmembrane region" description="Helical" evidence="12">
    <location>
        <begin position="175"/>
        <end position="193"/>
    </location>
</feature>
<dbReference type="AlphaFoldDB" id="A0A833QTP3"/>
<evidence type="ECO:0000256" key="8">
    <source>
        <dbReference type="ARBA" id="ARBA00022786"/>
    </source>
</evidence>
<dbReference type="Proteomes" id="UP000623129">
    <property type="component" value="Unassembled WGS sequence"/>
</dbReference>
<feature type="transmembrane region" description="Helical" evidence="12">
    <location>
        <begin position="97"/>
        <end position="115"/>
    </location>
</feature>
<evidence type="ECO:0000256" key="7">
    <source>
        <dbReference type="ARBA" id="ARBA00022771"/>
    </source>
</evidence>